<evidence type="ECO:0000313" key="6">
    <source>
        <dbReference type="Proteomes" id="UP001596422"/>
    </source>
</evidence>
<dbReference type="InterPro" id="IPR009057">
    <property type="entry name" value="Homeodomain-like_sf"/>
</dbReference>
<dbReference type="SUPFAM" id="SSF46689">
    <property type="entry name" value="Homeodomain-like"/>
    <property type="match status" value="1"/>
</dbReference>
<dbReference type="RefSeq" id="WP_379914096.1">
    <property type="nucleotide sequence ID" value="NZ_JBHSWE010000002.1"/>
</dbReference>
<dbReference type="InterPro" id="IPR035418">
    <property type="entry name" value="AraC-bd_2"/>
</dbReference>
<evidence type="ECO:0000256" key="3">
    <source>
        <dbReference type="ARBA" id="ARBA00023163"/>
    </source>
</evidence>
<reference evidence="6" key="1">
    <citation type="journal article" date="2019" name="Int. J. Syst. Evol. Microbiol.">
        <title>The Global Catalogue of Microorganisms (GCM) 10K type strain sequencing project: providing services to taxonomists for standard genome sequencing and annotation.</title>
        <authorList>
            <consortium name="The Broad Institute Genomics Platform"/>
            <consortium name="The Broad Institute Genome Sequencing Center for Infectious Disease"/>
            <person name="Wu L."/>
            <person name="Ma J."/>
        </authorList>
    </citation>
    <scope>NUCLEOTIDE SEQUENCE [LARGE SCALE GENOMIC DNA]</scope>
    <source>
        <strain evidence="6">NBRC 111756</strain>
    </source>
</reference>
<keyword evidence="3" id="KW-0804">Transcription</keyword>
<keyword evidence="1" id="KW-0805">Transcription regulation</keyword>
<dbReference type="Pfam" id="PF14525">
    <property type="entry name" value="AraC_binding_2"/>
    <property type="match status" value="1"/>
</dbReference>
<dbReference type="Pfam" id="PF12833">
    <property type="entry name" value="HTH_18"/>
    <property type="match status" value="1"/>
</dbReference>
<protein>
    <submittedName>
        <fullName evidence="5">AraC family transcriptional regulator</fullName>
    </submittedName>
</protein>
<gene>
    <name evidence="5" type="ORF">ACFQDL_32325</name>
</gene>
<dbReference type="PANTHER" id="PTHR46796:SF12">
    <property type="entry name" value="HTH-TYPE DNA-BINDING TRANSCRIPTIONAL ACTIVATOR EUTR"/>
    <property type="match status" value="1"/>
</dbReference>
<dbReference type="SMART" id="SM00342">
    <property type="entry name" value="HTH_ARAC"/>
    <property type="match status" value="1"/>
</dbReference>
<evidence type="ECO:0000259" key="4">
    <source>
        <dbReference type="PROSITE" id="PS01124"/>
    </source>
</evidence>
<evidence type="ECO:0000256" key="1">
    <source>
        <dbReference type="ARBA" id="ARBA00023015"/>
    </source>
</evidence>
<dbReference type="Proteomes" id="UP001596422">
    <property type="component" value="Unassembled WGS sequence"/>
</dbReference>
<keyword evidence="2" id="KW-0238">DNA-binding</keyword>
<dbReference type="PROSITE" id="PS01124">
    <property type="entry name" value="HTH_ARAC_FAMILY_2"/>
    <property type="match status" value="1"/>
</dbReference>
<dbReference type="InterPro" id="IPR050204">
    <property type="entry name" value="AraC_XylS_family_regulators"/>
</dbReference>
<name>A0ABW2AA36_9GAMM</name>
<evidence type="ECO:0000313" key="5">
    <source>
        <dbReference type="EMBL" id="MFC6674282.1"/>
    </source>
</evidence>
<dbReference type="EMBL" id="JBHSWE010000002">
    <property type="protein sequence ID" value="MFC6674282.1"/>
    <property type="molecule type" value="Genomic_DNA"/>
</dbReference>
<dbReference type="PANTHER" id="PTHR46796">
    <property type="entry name" value="HTH-TYPE TRANSCRIPTIONAL ACTIVATOR RHAS-RELATED"/>
    <property type="match status" value="1"/>
</dbReference>
<dbReference type="InterPro" id="IPR018060">
    <property type="entry name" value="HTH_AraC"/>
</dbReference>
<comment type="caution">
    <text evidence="5">The sequence shown here is derived from an EMBL/GenBank/DDBJ whole genome shotgun (WGS) entry which is preliminary data.</text>
</comment>
<accession>A0ABW2AA36</accession>
<dbReference type="Gene3D" id="1.10.10.60">
    <property type="entry name" value="Homeodomain-like"/>
    <property type="match status" value="1"/>
</dbReference>
<keyword evidence="6" id="KW-1185">Reference proteome</keyword>
<proteinExistence type="predicted"/>
<feature type="domain" description="HTH araC/xylS-type" evidence="4">
    <location>
        <begin position="230"/>
        <end position="330"/>
    </location>
</feature>
<organism evidence="5 6">
    <name type="scientific">Marinobacterium aestuariivivens</name>
    <dbReference type="NCBI Taxonomy" id="1698799"/>
    <lineage>
        <taxon>Bacteria</taxon>
        <taxon>Pseudomonadati</taxon>
        <taxon>Pseudomonadota</taxon>
        <taxon>Gammaproteobacteria</taxon>
        <taxon>Oceanospirillales</taxon>
        <taxon>Oceanospirillaceae</taxon>
        <taxon>Marinobacterium</taxon>
    </lineage>
</organism>
<evidence type="ECO:0000256" key="2">
    <source>
        <dbReference type="ARBA" id="ARBA00023125"/>
    </source>
</evidence>
<sequence length="335" mass="37927">MLGIQNLMLSQNDKEIMTDIRDTEGARSWMASICGPHQLRVSKPKSVRFRHIGNVLSATTTTIGHIEYGTDVSVEIDDLQNSYSISLPLSGFQKLQGRQRPIHSDLANGIIISPSSPCALHISGNCRKTLVRISRQAMESGLEQLIRRPVAEPLVFNPHMDATLGPVSAWWRTIRHIESELRNPGSLYISGHFIREMEQALIQGILISQPSNYSSAIESTMNHSLPEYLAKTRDFIQQNAKENISIRDIERSAGVSRNKLYSDFNKYFGVPPTAYLKRVRLEDVRQDILEDRGFENISGIALDWGFNHLGRFSSDYKKQFNKMPSETLQRINKTT</sequence>